<reference evidence="1" key="1">
    <citation type="journal article" date="2021" name="Evol. Appl.">
        <title>The genome of the Pyrenean desman and the effects of bottlenecks and inbreeding on the genomic landscape of an endangered species.</title>
        <authorList>
            <person name="Escoda L."/>
            <person name="Castresana J."/>
        </authorList>
    </citation>
    <scope>NUCLEOTIDE SEQUENCE</scope>
    <source>
        <strain evidence="1">IBE-C5619</strain>
    </source>
</reference>
<proteinExistence type="predicted"/>
<name>A0A8J6ANI5_GALPY</name>
<accession>A0A8J6ANI5</accession>
<dbReference type="EMBL" id="JAGFMF010011463">
    <property type="protein sequence ID" value="KAG8521697.1"/>
    <property type="molecule type" value="Genomic_DNA"/>
</dbReference>
<evidence type="ECO:0000313" key="2">
    <source>
        <dbReference type="Proteomes" id="UP000700334"/>
    </source>
</evidence>
<comment type="caution">
    <text evidence="1">The sequence shown here is derived from an EMBL/GenBank/DDBJ whole genome shotgun (WGS) entry which is preliminary data.</text>
</comment>
<feature type="non-terminal residue" evidence="1">
    <location>
        <position position="183"/>
    </location>
</feature>
<feature type="non-terminal residue" evidence="1">
    <location>
        <position position="1"/>
    </location>
</feature>
<gene>
    <name evidence="1" type="ORF">J0S82_004727</name>
</gene>
<keyword evidence="2" id="KW-1185">Reference proteome</keyword>
<dbReference type="Proteomes" id="UP000700334">
    <property type="component" value="Unassembled WGS sequence"/>
</dbReference>
<protein>
    <submittedName>
        <fullName evidence="1">Uncharacterized protein</fullName>
    </submittedName>
</protein>
<organism evidence="1 2">
    <name type="scientific">Galemys pyrenaicus</name>
    <name type="common">Iberian desman</name>
    <name type="synonym">Pyrenean desman</name>
    <dbReference type="NCBI Taxonomy" id="202257"/>
    <lineage>
        <taxon>Eukaryota</taxon>
        <taxon>Metazoa</taxon>
        <taxon>Chordata</taxon>
        <taxon>Craniata</taxon>
        <taxon>Vertebrata</taxon>
        <taxon>Euteleostomi</taxon>
        <taxon>Mammalia</taxon>
        <taxon>Eutheria</taxon>
        <taxon>Laurasiatheria</taxon>
        <taxon>Eulipotyphla</taxon>
        <taxon>Talpidae</taxon>
        <taxon>Galemys</taxon>
    </lineage>
</organism>
<evidence type="ECO:0000313" key="1">
    <source>
        <dbReference type="EMBL" id="KAG8521697.1"/>
    </source>
</evidence>
<sequence>YNLKTISEAQEFVTTTIIQSHRNEYFQLLLELELLKNNCEQKRRWHQKKLSTQHRQSDPVMAETPQISQDFYDYYNVLCVLSPKFTVMLNGVPSPSKYMSTETKNEETRTDWGHLMGREIRKSVGASAFLQDGDENPCWFSPIVNFMENACSSEFRIPTLLPKPVVITPVPPTNCQFYRYFSA</sequence>
<dbReference type="AlphaFoldDB" id="A0A8J6ANI5"/>